<dbReference type="AlphaFoldDB" id="A0A453CHX5"/>
<protein>
    <recommendedName>
        <fullName evidence="5">Late embryogenesis abundant protein LEA-2 subgroup domain-containing protein</fullName>
    </recommendedName>
</protein>
<keyword evidence="4" id="KW-1185">Reference proteome</keyword>
<dbReference type="PANTHER" id="PTHR33994:SF32">
    <property type="entry name" value="LATE EMBRYOGENESIS ABUNDANT PROTEIN LEA-2 SUBGROUP DOMAIN-CONTAINING PROTEIN"/>
    <property type="match status" value="1"/>
</dbReference>
<feature type="compositionally biased region" description="Basic and acidic residues" evidence="1">
    <location>
        <begin position="192"/>
        <end position="207"/>
    </location>
</feature>
<dbReference type="Gramene" id="AET2Gv20854500.1">
    <property type="protein sequence ID" value="AET2Gv20854500.1"/>
    <property type="gene ID" value="AET2Gv20854500"/>
</dbReference>
<name>A0A453CHX5_AEGTS</name>
<dbReference type="PANTHER" id="PTHR33994">
    <property type="entry name" value="OS04G0515000 PROTEIN"/>
    <property type="match status" value="1"/>
</dbReference>
<reference evidence="3" key="5">
    <citation type="journal article" date="2021" name="G3 (Bethesda)">
        <title>Aegilops tauschii genome assembly Aet v5.0 features greater sequence contiguity and improved annotation.</title>
        <authorList>
            <person name="Wang L."/>
            <person name="Zhu T."/>
            <person name="Rodriguez J.C."/>
            <person name="Deal K.R."/>
            <person name="Dubcovsky J."/>
            <person name="McGuire P.E."/>
            <person name="Lux T."/>
            <person name="Spannagl M."/>
            <person name="Mayer K.F.X."/>
            <person name="Baldrich P."/>
            <person name="Meyers B.C."/>
            <person name="Huo N."/>
            <person name="Gu Y.Q."/>
            <person name="Zhou H."/>
            <person name="Devos K.M."/>
            <person name="Bennetzen J.L."/>
            <person name="Unver T."/>
            <person name="Budak H."/>
            <person name="Gulick P.J."/>
            <person name="Galiba G."/>
            <person name="Kalapos B."/>
            <person name="Nelson D.R."/>
            <person name="Li P."/>
            <person name="You F.M."/>
            <person name="Luo M.C."/>
            <person name="Dvorak J."/>
        </authorList>
    </citation>
    <scope>NUCLEOTIDE SEQUENCE [LARGE SCALE GENOMIC DNA]</scope>
    <source>
        <strain evidence="3">cv. AL8/78</strain>
    </source>
</reference>
<reference evidence="4" key="1">
    <citation type="journal article" date="2014" name="Science">
        <title>Ancient hybridizations among the ancestral genomes of bread wheat.</title>
        <authorList>
            <consortium name="International Wheat Genome Sequencing Consortium,"/>
            <person name="Marcussen T."/>
            <person name="Sandve S.R."/>
            <person name="Heier L."/>
            <person name="Spannagl M."/>
            <person name="Pfeifer M."/>
            <person name="Jakobsen K.S."/>
            <person name="Wulff B.B."/>
            <person name="Steuernagel B."/>
            <person name="Mayer K.F."/>
            <person name="Olsen O.A."/>
        </authorList>
    </citation>
    <scope>NUCLEOTIDE SEQUENCE [LARGE SCALE GENOMIC DNA]</scope>
    <source>
        <strain evidence="4">cv. AL8/78</strain>
    </source>
</reference>
<keyword evidence="2" id="KW-0812">Transmembrane</keyword>
<feature type="region of interest" description="Disordered" evidence="1">
    <location>
        <begin position="181"/>
        <end position="207"/>
    </location>
</feature>
<evidence type="ECO:0000256" key="1">
    <source>
        <dbReference type="SAM" id="MobiDB-lite"/>
    </source>
</evidence>
<reference evidence="3" key="3">
    <citation type="journal article" date="2017" name="Nature">
        <title>Genome sequence of the progenitor of the wheat D genome Aegilops tauschii.</title>
        <authorList>
            <person name="Luo M.C."/>
            <person name="Gu Y.Q."/>
            <person name="Puiu D."/>
            <person name="Wang H."/>
            <person name="Twardziok S.O."/>
            <person name="Deal K.R."/>
            <person name="Huo N."/>
            <person name="Zhu T."/>
            <person name="Wang L."/>
            <person name="Wang Y."/>
            <person name="McGuire P.E."/>
            <person name="Liu S."/>
            <person name="Long H."/>
            <person name="Ramasamy R.K."/>
            <person name="Rodriguez J.C."/>
            <person name="Van S.L."/>
            <person name="Yuan L."/>
            <person name="Wang Z."/>
            <person name="Xia Z."/>
            <person name="Xiao L."/>
            <person name="Anderson O.D."/>
            <person name="Ouyang S."/>
            <person name="Liang Y."/>
            <person name="Zimin A.V."/>
            <person name="Pertea G."/>
            <person name="Qi P."/>
            <person name="Bennetzen J.L."/>
            <person name="Dai X."/>
            <person name="Dawson M.W."/>
            <person name="Muller H.G."/>
            <person name="Kugler K."/>
            <person name="Rivarola-Duarte L."/>
            <person name="Spannagl M."/>
            <person name="Mayer K.F.X."/>
            <person name="Lu F.H."/>
            <person name="Bevan M.W."/>
            <person name="Leroy P."/>
            <person name="Li P."/>
            <person name="You F.M."/>
            <person name="Sun Q."/>
            <person name="Liu Z."/>
            <person name="Lyons E."/>
            <person name="Wicker T."/>
            <person name="Salzberg S.L."/>
            <person name="Devos K.M."/>
            <person name="Dvorak J."/>
        </authorList>
    </citation>
    <scope>NUCLEOTIDE SEQUENCE [LARGE SCALE GENOMIC DNA]</scope>
    <source>
        <strain evidence="3">cv. AL8/78</strain>
    </source>
</reference>
<dbReference type="EnsemblPlants" id="AET2Gv20854500.1">
    <property type="protein sequence ID" value="AET2Gv20854500.1"/>
    <property type="gene ID" value="AET2Gv20854500"/>
</dbReference>
<feature type="transmembrane region" description="Helical" evidence="2">
    <location>
        <begin position="32"/>
        <end position="51"/>
    </location>
</feature>
<reference evidence="4" key="2">
    <citation type="journal article" date="2017" name="Nat. Plants">
        <title>The Aegilops tauschii genome reveals multiple impacts of transposons.</title>
        <authorList>
            <person name="Zhao G."/>
            <person name="Zou C."/>
            <person name="Li K."/>
            <person name="Wang K."/>
            <person name="Li T."/>
            <person name="Gao L."/>
            <person name="Zhang X."/>
            <person name="Wang H."/>
            <person name="Yang Z."/>
            <person name="Liu X."/>
            <person name="Jiang W."/>
            <person name="Mao L."/>
            <person name="Kong X."/>
            <person name="Jiao Y."/>
            <person name="Jia J."/>
        </authorList>
    </citation>
    <scope>NUCLEOTIDE SEQUENCE [LARGE SCALE GENOMIC DNA]</scope>
    <source>
        <strain evidence="4">cv. AL8/78</strain>
    </source>
</reference>
<evidence type="ECO:0000256" key="2">
    <source>
        <dbReference type="SAM" id="Phobius"/>
    </source>
</evidence>
<organism evidence="3 4">
    <name type="scientific">Aegilops tauschii subsp. strangulata</name>
    <name type="common">Goatgrass</name>
    <dbReference type="NCBI Taxonomy" id="200361"/>
    <lineage>
        <taxon>Eukaryota</taxon>
        <taxon>Viridiplantae</taxon>
        <taxon>Streptophyta</taxon>
        <taxon>Embryophyta</taxon>
        <taxon>Tracheophyta</taxon>
        <taxon>Spermatophyta</taxon>
        <taxon>Magnoliopsida</taxon>
        <taxon>Liliopsida</taxon>
        <taxon>Poales</taxon>
        <taxon>Poaceae</taxon>
        <taxon>BOP clade</taxon>
        <taxon>Pooideae</taxon>
        <taxon>Triticodae</taxon>
        <taxon>Triticeae</taxon>
        <taxon>Triticinae</taxon>
        <taxon>Aegilops</taxon>
    </lineage>
</organism>
<keyword evidence="2" id="KW-1133">Transmembrane helix</keyword>
<keyword evidence="2" id="KW-0472">Membrane</keyword>
<dbReference type="Proteomes" id="UP000015105">
    <property type="component" value="Chromosome 2D"/>
</dbReference>
<evidence type="ECO:0000313" key="4">
    <source>
        <dbReference type="Proteomes" id="UP000015105"/>
    </source>
</evidence>
<evidence type="ECO:0000313" key="3">
    <source>
        <dbReference type="EnsemblPlants" id="AET2Gv20854500.1"/>
    </source>
</evidence>
<evidence type="ECO:0008006" key="5">
    <source>
        <dbReference type="Google" id="ProtNLM"/>
    </source>
</evidence>
<proteinExistence type="predicted"/>
<reference evidence="3" key="4">
    <citation type="submission" date="2019-03" db="UniProtKB">
        <authorList>
            <consortium name="EnsemblPlants"/>
        </authorList>
    </citation>
    <scope>IDENTIFICATION</scope>
</reference>
<accession>A0A453CHX5</accession>
<sequence>ETTTMEEKLLADESDKHLPPPCRLYEGTLADFVFAIVTAALFIDVTVLTLYDLKTTDFSRLLPELSAVVDGAAGLDSRVPRAFNLTLSIDSGIRDEQCVGGEAVVLYRGVPLATGAVQELCVPVNSTGQVAIFAASGGVGLPTELAEQMADEKRDGGAVWLEVRVISVKHRLLTCTASLHGGAGPQPPCDSRLLRDESDGVEKASVY</sequence>